<gene>
    <name evidence="2" type="ORF">FHR96_004044</name>
</gene>
<evidence type="ECO:0000256" key="1">
    <source>
        <dbReference type="SAM" id="Phobius"/>
    </source>
</evidence>
<keyword evidence="1" id="KW-0472">Membrane</keyword>
<dbReference type="EMBL" id="JACHXM010000035">
    <property type="protein sequence ID" value="MBB3143130.1"/>
    <property type="molecule type" value="Genomic_DNA"/>
</dbReference>
<organism evidence="2 3">
    <name type="scientific">Halomonas organivorans</name>
    <dbReference type="NCBI Taxonomy" id="257772"/>
    <lineage>
        <taxon>Bacteria</taxon>
        <taxon>Pseudomonadati</taxon>
        <taxon>Pseudomonadota</taxon>
        <taxon>Gammaproteobacteria</taxon>
        <taxon>Oceanospirillales</taxon>
        <taxon>Halomonadaceae</taxon>
        <taxon>Halomonas</taxon>
    </lineage>
</organism>
<keyword evidence="3" id="KW-1185">Reference proteome</keyword>
<name>A0A7W5C1Q1_9GAMM</name>
<accession>A0A7W5C1Q1</accession>
<evidence type="ECO:0000313" key="3">
    <source>
        <dbReference type="Proteomes" id="UP000525987"/>
    </source>
</evidence>
<dbReference type="AlphaFoldDB" id="A0A7W5C1Q1"/>
<comment type="caution">
    <text evidence="2">The sequence shown here is derived from an EMBL/GenBank/DDBJ whole genome shotgun (WGS) entry which is preliminary data.</text>
</comment>
<dbReference type="RefSeq" id="WP_183389477.1">
    <property type="nucleotide sequence ID" value="NZ_JACHXM010000035.1"/>
</dbReference>
<reference evidence="2 3" key="1">
    <citation type="submission" date="2020-08" db="EMBL/GenBank/DDBJ databases">
        <title>Genomic Encyclopedia of Type Strains, Phase III (KMG-III): the genomes of soil and plant-associated and newly described type strains.</title>
        <authorList>
            <person name="Whitman W."/>
        </authorList>
    </citation>
    <scope>NUCLEOTIDE SEQUENCE [LARGE SCALE GENOMIC DNA]</scope>
    <source>
        <strain evidence="2 3">CECT 5995</strain>
    </source>
</reference>
<dbReference type="Proteomes" id="UP000525987">
    <property type="component" value="Unassembled WGS sequence"/>
</dbReference>
<keyword evidence="1" id="KW-1133">Transmembrane helix</keyword>
<proteinExistence type="predicted"/>
<protein>
    <submittedName>
        <fullName evidence="2">Uncharacterized protein</fullName>
    </submittedName>
</protein>
<evidence type="ECO:0000313" key="2">
    <source>
        <dbReference type="EMBL" id="MBB3143130.1"/>
    </source>
</evidence>
<feature type="transmembrane region" description="Helical" evidence="1">
    <location>
        <begin position="12"/>
        <end position="31"/>
    </location>
</feature>
<sequence length="203" mass="23091">MMEVVSIAKEFLVSIAAATTAIVAVLGLRSWSRELRGRTQFEVARQLIRATYRVRDELRYCRTPFIQGAEFPKDYPAVDKGVKSEQESKAWAHIYQNRWEPVRDALRELDAQLLEAEALWGSDIRKAGDALRQCARELQVAMEAIIEDKAVGGENFKSDRDFANKMRSTAHASVTSQDNELTNTIQDAVSTIENFVRPYLRPR</sequence>
<keyword evidence="1" id="KW-0812">Transmembrane</keyword>